<dbReference type="GO" id="GO:0006351">
    <property type="term" value="P:DNA-templated transcription"/>
    <property type="evidence" value="ECO:0007669"/>
    <property type="project" value="InterPro"/>
</dbReference>
<evidence type="ECO:0000256" key="7">
    <source>
        <dbReference type="ARBA" id="ARBA00030998"/>
    </source>
</evidence>
<comment type="similarity">
    <text evidence="1">Belongs to the RNA polymerase subunit omega family.</text>
</comment>
<protein>
    <recommendedName>
        <fullName evidence="3">DNA-directed RNA polymerase subunit omega</fullName>
        <ecNumber evidence="2">2.7.7.6</ecNumber>
    </recommendedName>
    <alternativeName>
        <fullName evidence="7">RNA polymerase omega subunit</fullName>
    </alternativeName>
    <alternativeName>
        <fullName evidence="6">Transcriptase subunit omega</fullName>
    </alternativeName>
</protein>
<evidence type="ECO:0000313" key="10">
    <source>
        <dbReference type="Proteomes" id="UP000753961"/>
    </source>
</evidence>
<accession>A0A953HL04</accession>
<proteinExistence type="inferred from homology"/>
<dbReference type="SMART" id="SM01409">
    <property type="entry name" value="RNA_pol_Rpb6"/>
    <property type="match status" value="1"/>
</dbReference>
<evidence type="ECO:0000256" key="2">
    <source>
        <dbReference type="ARBA" id="ARBA00012418"/>
    </source>
</evidence>
<comment type="catalytic activity">
    <reaction evidence="8">
        <text>RNA(n) + a ribonucleoside 5'-triphosphate = RNA(n+1) + diphosphate</text>
        <dbReference type="Rhea" id="RHEA:21248"/>
        <dbReference type="Rhea" id="RHEA-COMP:14527"/>
        <dbReference type="Rhea" id="RHEA-COMP:17342"/>
        <dbReference type="ChEBI" id="CHEBI:33019"/>
        <dbReference type="ChEBI" id="CHEBI:61557"/>
        <dbReference type="ChEBI" id="CHEBI:140395"/>
        <dbReference type="EC" id="2.7.7.6"/>
    </reaction>
</comment>
<organism evidence="9 10">
    <name type="scientific">Membranihabitans marinus</name>
    <dbReference type="NCBI Taxonomy" id="1227546"/>
    <lineage>
        <taxon>Bacteria</taxon>
        <taxon>Pseudomonadati</taxon>
        <taxon>Bacteroidota</taxon>
        <taxon>Saprospiria</taxon>
        <taxon>Saprospirales</taxon>
        <taxon>Saprospiraceae</taxon>
        <taxon>Membranihabitans</taxon>
    </lineage>
</organism>
<evidence type="ECO:0000256" key="4">
    <source>
        <dbReference type="ARBA" id="ARBA00022478"/>
    </source>
</evidence>
<dbReference type="RefSeq" id="WP_222579111.1">
    <property type="nucleotide sequence ID" value="NZ_JAHVHU010000005.1"/>
</dbReference>
<evidence type="ECO:0000256" key="6">
    <source>
        <dbReference type="ARBA" id="ARBA00029924"/>
    </source>
</evidence>
<dbReference type="EC" id="2.7.7.6" evidence="2"/>
<keyword evidence="4 9" id="KW-0240">DNA-directed RNA polymerase</keyword>
<dbReference type="GO" id="GO:0003899">
    <property type="term" value="F:DNA-directed RNA polymerase activity"/>
    <property type="evidence" value="ECO:0007669"/>
    <property type="project" value="UniProtKB-EC"/>
</dbReference>
<evidence type="ECO:0000256" key="3">
    <source>
        <dbReference type="ARBA" id="ARBA00013725"/>
    </source>
</evidence>
<dbReference type="GO" id="GO:0003677">
    <property type="term" value="F:DNA binding"/>
    <property type="evidence" value="ECO:0007669"/>
    <property type="project" value="InterPro"/>
</dbReference>
<dbReference type="InterPro" id="IPR006110">
    <property type="entry name" value="Pol_omega/Rpo6/RPB6"/>
</dbReference>
<dbReference type="AlphaFoldDB" id="A0A953HL04"/>
<sequence length="114" mass="13096">MSDIRSRVQHIEPSIEPIDVKELVKNTGNIYESLVIISKRANQLTHGIKHELREKLEEFAITSDTIEEIQENKEQIEISKYYEKLPNPAIIGTKEYVNNELQVTAFGEPSEADE</sequence>
<evidence type="ECO:0000256" key="1">
    <source>
        <dbReference type="ARBA" id="ARBA00006711"/>
    </source>
</evidence>
<dbReference type="EMBL" id="JAHVHU010000005">
    <property type="protein sequence ID" value="MBY5957592.1"/>
    <property type="molecule type" value="Genomic_DNA"/>
</dbReference>
<evidence type="ECO:0000256" key="5">
    <source>
        <dbReference type="ARBA" id="ARBA00023163"/>
    </source>
</evidence>
<dbReference type="Proteomes" id="UP000753961">
    <property type="component" value="Unassembled WGS sequence"/>
</dbReference>
<evidence type="ECO:0000256" key="8">
    <source>
        <dbReference type="ARBA" id="ARBA00048552"/>
    </source>
</evidence>
<keyword evidence="10" id="KW-1185">Reference proteome</keyword>
<dbReference type="Gene3D" id="3.90.940.10">
    <property type="match status" value="1"/>
</dbReference>
<comment type="caution">
    <text evidence="9">The sequence shown here is derived from an EMBL/GenBank/DDBJ whole genome shotgun (WGS) entry which is preliminary data.</text>
</comment>
<dbReference type="SUPFAM" id="SSF63562">
    <property type="entry name" value="RPB6/omega subunit-like"/>
    <property type="match status" value="1"/>
</dbReference>
<dbReference type="InterPro" id="IPR036161">
    <property type="entry name" value="RPB6/omega-like_sf"/>
</dbReference>
<reference evidence="9" key="1">
    <citation type="submission" date="2021-06" db="EMBL/GenBank/DDBJ databases">
        <title>44 bacteria genomes isolated from Dapeng, Shenzhen.</title>
        <authorList>
            <person name="Zheng W."/>
            <person name="Yu S."/>
            <person name="Huang Y."/>
        </authorList>
    </citation>
    <scope>NUCLEOTIDE SEQUENCE</scope>
    <source>
        <strain evidence="9">DP5N28-2</strain>
    </source>
</reference>
<dbReference type="Pfam" id="PF01192">
    <property type="entry name" value="RNA_pol_Rpb6"/>
    <property type="match status" value="1"/>
</dbReference>
<name>A0A953HL04_9BACT</name>
<gene>
    <name evidence="9" type="ORF">KUV50_05555</name>
</gene>
<keyword evidence="5" id="KW-0804">Transcription</keyword>
<evidence type="ECO:0000313" key="9">
    <source>
        <dbReference type="EMBL" id="MBY5957592.1"/>
    </source>
</evidence>
<dbReference type="GO" id="GO:0000428">
    <property type="term" value="C:DNA-directed RNA polymerase complex"/>
    <property type="evidence" value="ECO:0007669"/>
    <property type="project" value="UniProtKB-KW"/>
</dbReference>